<dbReference type="EMBL" id="FNAK01000002">
    <property type="protein sequence ID" value="SDD67639.1"/>
    <property type="molecule type" value="Genomic_DNA"/>
</dbReference>
<sequence>MVRAMETKLQNIDYCRQQARENDADRYYMSLFASAAKRPALWALIAFNLEVSKTRAVVSEAMLGEIRLQWWREALDSIAAGTPRAHPVVEALAAELHDFATVRPFMDEVIDTWSDDFGGAQVTLASLESHAHGTGGALNASMLLALNPDADTTQIDVARRAGQAWSLMGTIRGLPHELANPSSDWQDLLAQSSNTAAQEETDKRDQLVSAIQPTVQRLLGSIGDSVESLTQHLSEVRGDAALRFALGLMPLIMLEFRAVRRVGDDLMALDEYLPGNARKLLALMKYHFFG</sequence>
<dbReference type="SUPFAM" id="SSF48576">
    <property type="entry name" value="Terpenoid synthases"/>
    <property type="match status" value="1"/>
</dbReference>
<dbReference type="Proteomes" id="UP000183685">
    <property type="component" value="Unassembled WGS sequence"/>
</dbReference>
<accession>A0A1G6WPC1</accession>
<organism evidence="1 2">
    <name type="scientific">Kordiimonas lacus</name>
    <dbReference type="NCBI Taxonomy" id="637679"/>
    <lineage>
        <taxon>Bacteria</taxon>
        <taxon>Pseudomonadati</taxon>
        <taxon>Pseudomonadota</taxon>
        <taxon>Alphaproteobacteria</taxon>
        <taxon>Kordiimonadales</taxon>
        <taxon>Kordiimonadaceae</taxon>
        <taxon>Kordiimonas</taxon>
    </lineage>
</organism>
<dbReference type="OrthoDB" id="9814909at2"/>
<keyword evidence="2" id="KW-1185">Reference proteome</keyword>
<dbReference type="Pfam" id="PF00494">
    <property type="entry name" value="SQS_PSY"/>
    <property type="match status" value="1"/>
</dbReference>
<gene>
    <name evidence="1" type="ORF">SAMN04488071_1178</name>
</gene>
<dbReference type="STRING" id="637679.GCA_001550055_02894"/>
<dbReference type="Gene3D" id="1.10.600.10">
    <property type="entry name" value="Farnesyl Diphosphate Synthase"/>
    <property type="match status" value="1"/>
</dbReference>
<protein>
    <submittedName>
        <fullName evidence="1">Squalene/phytoene synthase</fullName>
    </submittedName>
</protein>
<proteinExistence type="predicted"/>
<evidence type="ECO:0000313" key="1">
    <source>
        <dbReference type="EMBL" id="SDD67639.1"/>
    </source>
</evidence>
<dbReference type="InterPro" id="IPR008949">
    <property type="entry name" value="Isoprenoid_synthase_dom_sf"/>
</dbReference>
<dbReference type="AlphaFoldDB" id="A0A1G6WPC1"/>
<reference evidence="1 2" key="1">
    <citation type="submission" date="2016-10" db="EMBL/GenBank/DDBJ databases">
        <authorList>
            <person name="de Groot N.N."/>
        </authorList>
    </citation>
    <scope>NUCLEOTIDE SEQUENCE [LARGE SCALE GENOMIC DNA]</scope>
    <source>
        <strain evidence="1 2">CGMCC 1.9109</strain>
    </source>
</reference>
<evidence type="ECO:0000313" key="2">
    <source>
        <dbReference type="Proteomes" id="UP000183685"/>
    </source>
</evidence>
<dbReference type="InterPro" id="IPR002060">
    <property type="entry name" value="Squ/phyt_synthse"/>
</dbReference>
<name>A0A1G6WPC1_9PROT</name>